<dbReference type="HAMAP" id="MF_00274">
    <property type="entry name" value="DNA_YbaB_EbfC"/>
    <property type="match status" value="1"/>
</dbReference>
<dbReference type="EMBL" id="UINC01005939">
    <property type="protein sequence ID" value="SVA24491.1"/>
    <property type="molecule type" value="Genomic_DNA"/>
</dbReference>
<evidence type="ECO:0000313" key="3">
    <source>
        <dbReference type="EMBL" id="SVA24491.1"/>
    </source>
</evidence>
<dbReference type="NCBIfam" id="TIGR00103">
    <property type="entry name" value="DNA_YbaB_EbfC"/>
    <property type="match status" value="1"/>
</dbReference>
<sequence length="99" mass="10722">MDAMNIREMVKQAQQMQERLQKQMAETRVEASAGGGMVTVVMNGSKQIVSVKIDPEIVSRNDVEMLQDLIVAAINDAHRKADAKLAGQMGSLKIPGLTG</sequence>
<dbReference type="PANTHER" id="PTHR33449">
    <property type="entry name" value="NUCLEOID-ASSOCIATED PROTEIN YBAB"/>
    <property type="match status" value="1"/>
</dbReference>
<dbReference type="AlphaFoldDB" id="A0A381U9S1"/>
<dbReference type="InterPro" id="IPR036894">
    <property type="entry name" value="YbaB-like_sf"/>
</dbReference>
<gene>
    <name evidence="3" type="ORF">METZ01_LOCUS77345</name>
</gene>
<feature type="coiled-coil region" evidence="2">
    <location>
        <begin position="3"/>
        <end position="30"/>
    </location>
</feature>
<proteinExistence type="inferred from homology"/>
<keyword evidence="1" id="KW-0238">DNA-binding</keyword>
<dbReference type="SUPFAM" id="SSF82607">
    <property type="entry name" value="YbaB-like"/>
    <property type="match status" value="1"/>
</dbReference>
<name>A0A381U9S1_9ZZZZ</name>
<dbReference type="PIRSF" id="PIRSF004555">
    <property type="entry name" value="UCP004555"/>
    <property type="match status" value="1"/>
</dbReference>
<dbReference type="PANTHER" id="PTHR33449:SF1">
    <property type="entry name" value="NUCLEOID-ASSOCIATED PROTEIN YBAB"/>
    <property type="match status" value="1"/>
</dbReference>
<dbReference type="InterPro" id="IPR004401">
    <property type="entry name" value="YbaB/EbfC"/>
</dbReference>
<dbReference type="Pfam" id="PF02575">
    <property type="entry name" value="YbaB_DNA_bd"/>
    <property type="match status" value="1"/>
</dbReference>
<organism evidence="3">
    <name type="scientific">marine metagenome</name>
    <dbReference type="NCBI Taxonomy" id="408172"/>
    <lineage>
        <taxon>unclassified sequences</taxon>
        <taxon>metagenomes</taxon>
        <taxon>ecological metagenomes</taxon>
    </lineage>
</organism>
<reference evidence="3" key="1">
    <citation type="submission" date="2018-05" db="EMBL/GenBank/DDBJ databases">
        <authorList>
            <person name="Lanie J.A."/>
            <person name="Ng W.-L."/>
            <person name="Kazmierczak K.M."/>
            <person name="Andrzejewski T.M."/>
            <person name="Davidsen T.M."/>
            <person name="Wayne K.J."/>
            <person name="Tettelin H."/>
            <person name="Glass J.I."/>
            <person name="Rusch D."/>
            <person name="Podicherti R."/>
            <person name="Tsui H.-C.T."/>
            <person name="Winkler M.E."/>
        </authorList>
    </citation>
    <scope>NUCLEOTIDE SEQUENCE</scope>
</reference>
<protein>
    <recommendedName>
        <fullName evidence="4">Nucleoid-associated protein</fullName>
    </recommendedName>
</protein>
<dbReference type="Gene3D" id="3.30.1310.10">
    <property type="entry name" value="Nucleoid-associated protein YbaB-like domain"/>
    <property type="match status" value="1"/>
</dbReference>
<evidence type="ECO:0000256" key="1">
    <source>
        <dbReference type="ARBA" id="ARBA00023125"/>
    </source>
</evidence>
<dbReference type="GO" id="GO:0005829">
    <property type="term" value="C:cytosol"/>
    <property type="evidence" value="ECO:0007669"/>
    <property type="project" value="TreeGrafter"/>
</dbReference>
<dbReference type="GO" id="GO:0003677">
    <property type="term" value="F:DNA binding"/>
    <property type="evidence" value="ECO:0007669"/>
    <property type="project" value="UniProtKB-KW"/>
</dbReference>
<keyword evidence="2" id="KW-0175">Coiled coil</keyword>
<evidence type="ECO:0000256" key="2">
    <source>
        <dbReference type="SAM" id="Coils"/>
    </source>
</evidence>
<evidence type="ECO:0008006" key="4">
    <source>
        <dbReference type="Google" id="ProtNLM"/>
    </source>
</evidence>
<accession>A0A381U9S1</accession>